<feature type="domain" description="BTB" evidence="15">
    <location>
        <begin position="794"/>
        <end position="860"/>
    </location>
</feature>
<feature type="domain" description="USP" evidence="17">
    <location>
        <begin position="218"/>
        <end position="772"/>
    </location>
</feature>
<feature type="coiled-coil region" evidence="13">
    <location>
        <begin position="1253"/>
        <end position="1294"/>
    </location>
</feature>
<feature type="region of interest" description="Disordered" evidence="14">
    <location>
        <begin position="901"/>
        <end position="950"/>
    </location>
</feature>
<dbReference type="PROSITE" id="PS00036">
    <property type="entry name" value="BZIP_BASIC"/>
    <property type="match status" value="1"/>
</dbReference>
<organism evidence="19 20">
    <name type="scientific">Scophthalmus maximus</name>
    <name type="common">Turbot</name>
    <name type="synonym">Psetta maxima</name>
    <dbReference type="NCBI Taxonomy" id="52904"/>
    <lineage>
        <taxon>Eukaryota</taxon>
        <taxon>Metazoa</taxon>
        <taxon>Chordata</taxon>
        <taxon>Craniata</taxon>
        <taxon>Vertebrata</taxon>
        <taxon>Euteleostomi</taxon>
        <taxon>Actinopterygii</taxon>
        <taxon>Neopterygii</taxon>
        <taxon>Teleostei</taxon>
        <taxon>Neoteleostei</taxon>
        <taxon>Acanthomorphata</taxon>
        <taxon>Carangaria</taxon>
        <taxon>Pleuronectiformes</taxon>
        <taxon>Pleuronectoidei</taxon>
        <taxon>Scophthalmidae</taxon>
        <taxon>Scophthalmus</taxon>
    </lineage>
</organism>
<feature type="domain" description="UBP-type" evidence="18">
    <location>
        <begin position="22"/>
        <end position="148"/>
    </location>
</feature>
<dbReference type="EC" id="3.4.19.12" evidence="2"/>
<evidence type="ECO:0000256" key="3">
    <source>
        <dbReference type="ARBA" id="ARBA00022670"/>
    </source>
</evidence>
<evidence type="ECO:0000256" key="5">
    <source>
        <dbReference type="ARBA" id="ARBA00022771"/>
    </source>
</evidence>
<evidence type="ECO:0000256" key="6">
    <source>
        <dbReference type="ARBA" id="ARBA00022786"/>
    </source>
</evidence>
<reference evidence="19 20" key="1">
    <citation type="submission" date="2019-06" db="EMBL/GenBank/DDBJ databases">
        <title>Draft genomes of female and male turbot (Scophthalmus maximus).</title>
        <authorList>
            <person name="Xu H."/>
            <person name="Xu X.-W."/>
            <person name="Shao C."/>
            <person name="Chen S."/>
        </authorList>
    </citation>
    <scope>NUCLEOTIDE SEQUENCE [LARGE SCALE GENOMIC DNA]</scope>
    <source>
        <strain evidence="19">Ysfricsl-2016a</strain>
        <tissue evidence="19">Blood</tissue>
    </source>
</reference>
<dbReference type="GO" id="GO:0004843">
    <property type="term" value="F:cysteine-type deubiquitinase activity"/>
    <property type="evidence" value="ECO:0007669"/>
    <property type="project" value="UniProtKB-EC"/>
</dbReference>
<dbReference type="InterPro" id="IPR050164">
    <property type="entry name" value="Peptidase_C19"/>
</dbReference>
<feature type="region of interest" description="Disordered" evidence="14">
    <location>
        <begin position="345"/>
        <end position="507"/>
    </location>
</feature>
<dbReference type="SUPFAM" id="SSF54001">
    <property type="entry name" value="Cysteine proteinases"/>
    <property type="match status" value="1"/>
</dbReference>
<dbReference type="SMART" id="SM00225">
    <property type="entry name" value="BTB"/>
    <property type="match status" value="1"/>
</dbReference>
<evidence type="ECO:0000259" key="18">
    <source>
        <dbReference type="PROSITE" id="PS50271"/>
    </source>
</evidence>
<dbReference type="GO" id="GO:0005634">
    <property type="term" value="C:nucleus"/>
    <property type="evidence" value="ECO:0007669"/>
    <property type="project" value="TreeGrafter"/>
</dbReference>
<evidence type="ECO:0000259" key="15">
    <source>
        <dbReference type="PROSITE" id="PS50097"/>
    </source>
</evidence>
<dbReference type="SMART" id="SM00338">
    <property type="entry name" value="BRLZ"/>
    <property type="match status" value="1"/>
</dbReference>
<dbReference type="InterPro" id="IPR008917">
    <property type="entry name" value="TF_DNA-bd_sf"/>
</dbReference>
<dbReference type="PROSITE" id="PS00972">
    <property type="entry name" value="USP_1"/>
    <property type="match status" value="1"/>
</dbReference>
<proteinExistence type="predicted"/>
<gene>
    <name evidence="19" type="ORF">F2P81_016828</name>
</gene>
<dbReference type="Gene3D" id="3.30.710.10">
    <property type="entry name" value="Potassium Channel Kv1.1, Chain A"/>
    <property type="match status" value="1"/>
</dbReference>
<dbReference type="SUPFAM" id="SSF54695">
    <property type="entry name" value="POZ domain"/>
    <property type="match status" value="1"/>
</dbReference>
<dbReference type="SMART" id="SM00290">
    <property type="entry name" value="ZnF_UBP"/>
    <property type="match status" value="1"/>
</dbReference>
<dbReference type="InterPro" id="IPR018200">
    <property type="entry name" value="USP_CS"/>
</dbReference>
<dbReference type="CDD" id="cd02667">
    <property type="entry name" value="Peptidase_C19K"/>
    <property type="match status" value="1"/>
</dbReference>
<dbReference type="InterPro" id="IPR002112">
    <property type="entry name" value="Leuzip_Jun"/>
</dbReference>
<dbReference type="InterPro" id="IPR004826">
    <property type="entry name" value="bZIP_Maf"/>
</dbReference>
<dbReference type="InterPro" id="IPR001394">
    <property type="entry name" value="Peptidase_C19_UCH"/>
</dbReference>
<evidence type="ECO:0000256" key="7">
    <source>
        <dbReference type="ARBA" id="ARBA00022801"/>
    </source>
</evidence>
<evidence type="ECO:0000259" key="17">
    <source>
        <dbReference type="PROSITE" id="PS50235"/>
    </source>
</evidence>
<dbReference type="GO" id="GO:0005829">
    <property type="term" value="C:cytosol"/>
    <property type="evidence" value="ECO:0007669"/>
    <property type="project" value="TreeGrafter"/>
</dbReference>
<evidence type="ECO:0000259" key="16">
    <source>
        <dbReference type="PROSITE" id="PS50217"/>
    </source>
</evidence>
<evidence type="ECO:0000256" key="12">
    <source>
        <dbReference type="PROSITE-ProRule" id="PRU00502"/>
    </source>
</evidence>
<dbReference type="Proteomes" id="UP000438429">
    <property type="component" value="Unassembled WGS sequence"/>
</dbReference>
<feature type="region of interest" description="Disordered" evidence="14">
    <location>
        <begin position="1165"/>
        <end position="1191"/>
    </location>
</feature>
<dbReference type="InterPro" id="IPR046347">
    <property type="entry name" value="bZIP_sf"/>
</dbReference>
<keyword evidence="4" id="KW-0479">Metal-binding</keyword>
<feature type="compositionally biased region" description="Low complexity" evidence="14">
    <location>
        <begin position="1363"/>
        <end position="1381"/>
    </location>
</feature>
<dbReference type="SUPFAM" id="SSF47454">
    <property type="entry name" value="A DNA-binding domain in eukaryotic transcription factors"/>
    <property type="match status" value="1"/>
</dbReference>
<feature type="region of interest" description="Disordered" evidence="14">
    <location>
        <begin position="1348"/>
        <end position="1383"/>
    </location>
</feature>
<dbReference type="GO" id="GO:0003700">
    <property type="term" value="F:DNA-binding transcription factor activity"/>
    <property type="evidence" value="ECO:0007669"/>
    <property type="project" value="InterPro"/>
</dbReference>
<protein>
    <recommendedName>
        <fullName evidence="2">ubiquitinyl hydrolase 1</fullName>
        <ecNumber evidence="2">3.4.19.12</ecNumber>
    </recommendedName>
</protein>
<evidence type="ECO:0000313" key="20">
    <source>
        <dbReference type="Proteomes" id="UP000438429"/>
    </source>
</evidence>
<accession>A0A6A4SA83</accession>
<evidence type="ECO:0000256" key="8">
    <source>
        <dbReference type="ARBA" id="ARBA00022833"/>
    </source>
</evidence>
<dbReference type="Gene3D" id="1.10.880.10">
    <property type="entry name" value="Transcription factor, Skn-1-like, DNA-binding domain"/>
    <property type="match status" value="1"/>
</dbReference>
<feature type="compositionally biased region" description="Basic residues" evidence="14">
    <location>
        <begin position="385"/>
        <end position="403"/>
    </location>
</feature>
<keyword evidence="3" id="KW-0645">Protease</keyword>
<dbReference type="InterPro" id="IPR004827">
    <property type="entry name" value="bZIP"/>
</dbReference>
<keyword evidence="7" id="KW-0378">Hydrolase</keyword>
<evidence type="ECO:0000256" key="1">
    <source>
        <dbReference type="ARBA" id="ARBA00000707"/>
    </source>
</evidence>
<feature type="region of interest" description="Disordered" evidence="14">
    <location>
        <begin position="172"/>
        <end position="215"/>
    </location>
</feature>
<dbReference type="PROSITE" id="PS50217">
    <property type="entry name" value="BZIP"/>
    <property type="match status" value="1"/>
</dbReference>
<dbReference type="PROSITE" id="PS50271">
    <property type="entry name" value="ZF_UBP"/>
    <property type="match status" value="1"/>
</dbReference>
<dbReference type="PANTHER" id="PTHR24006:SF852">
    <property type="entry name" value="UBIQUITIN CARBOXYL-TERMINAL HYDROLASE"/>
    <property type="match status" value="1"/>
</dbReference>
<feature type="compositionally biased region" description="Basic and acidic residues" evidence="14">
    <location>
        <begin position="184"/>
        <end position="213"/>
    </location>
</feature>
<dbReference type="SUPFAM" id="SSF57850">
    <property type="entry name" value="RING/U-box"/>
    <property type="match status" value="1"/>
</dbReference>
<keyword evidence="8" id="KW-0862">Zinc</keyword>
<dbReference type="PROSITE" id="PS00973">
    <property type="entry name" value="USP_2"/>
    <property type="match status" value="1"/>
</dbReference>
<sequence length="1399" mass="154173">MGKKRAKDKSSREDEDFDLMGPSCRHIKKGADQTLLKKLNGTSDWTSCQDCKPEENKENDSTALPQDSEEGKETVAIWMCLKCGHRGCGRHSENQHAIKHYETPRSDPHCLVVSMDNWSVWCYICDDEVQYSKTGHMAQLVTNLKKQTSADPITIPQKIVKEEDIVLEVAQETETVSTEESEDKENKENKQHQKKNTKNESNGKKSSTTEDKVGVPVKGLSNLGNTCFFNAVIQNLSQTQLLRQTLNKVTEEKISVDIEPAASSELRVSSGIMEALKQSRKSTDGEQLKTLVKEYEKNGLTKNFVDHVFGGEMTSTIMCQQCKTVSVVTEMFLDLSLPVSDEAYRKKNQKKVVQKTSESSQDGRNSPALTNGEDDDTSGSGSKYQQKKAKKQAKKQAKHQKRQQKFDGRFTLDSIASPSHAEEEQTDPAADANEGEHVDSEMHEEAPLSDGNPVEPGGQTPDTVQPAREKEEGEDSETDCDSSATSSVSNRFTVLSKEPNSKDSVLDDEDISDLAQEAEEDAQLVGEMEKVTLDDAFIEDSDAPEQGPETEDEPLEIKEYTVVNQDPELAFHTLATRAAPEKQECSVQSCLFQFTEVETLTQNNSLLCVTCTKRQGNKDKAGGSKKNVYTDALKQMLISSPPPVLTLHLKRFQQNGYSICKVNRHVQFPLILDLAPFCVVKCKNMSEGDAQILYSLYGIVEHSGTMRSGHYTAYVKARPDCPKPMSNGLAAGGDAEPPKGSWFHVSDTSVQPAELARTMTLHAPRLSAFTFQSAVHSAHVLQCLNDQRQQDVLCDVTLVVENKSFRAHCSVLASCSEYFHSRVASVTRHNPIITLPEEVTVEGFEPLLQFAYTSKLLFTKENIHAIHSSAEFLGFQDLESACFDFLIPKFSGGRRTSKEVRRRACCQSGDPSPDFGSSVEDSQPKSFESHSSVPSAGDVQTDFPLQSGHGQANSEAENFCLENCGPQMAPLSLELTANGVCPMLPLPCPDSDKAEHPSQFCERDILEIGNVCNQTEFSLADSGRDVKQTVETLGAETNSKPGSCPINTSGTENCSELLEQSGAGLEQRIEGDLSDPTLTALSHEEGFGERSSVEREVAEHLAKGFWSDLCPSQDQPLPLDPVDQNNLAKASDFHWLKQLDLSSSVGDCPFFRDLGTGDDLAARTDSLSQTEKSPYLSSSVNSGDDSDLDTDTEANNIRAAEIQLPFPVEQISALSRSAFQQLLRNHQLTQDQLEFVHDVRRRSKNRVAAQRCRKRKLDSIHHLEREIKTLKSEKVRLQQEQSELELNLEEMRQSLCGLYKSVSIESGSDQDHLQLLAKFSSTDFPVSPPSHVAKDEGSQTTVKTVSCFSECDPSGRPPSDSVQTTAPQAGAQTQQAGSPQSCRVPASPLNACLDMNSGL</sequence>
<evidence type="ECO:0000256" key="4">
    <source>
        <dbReference type="ARBA" id="ARBA00022723"/>
    </source>
</evidence>
<dbReference type="PRINTS" id="PR00043">
    <property type="entry name" value="LEUZIPPRJUN"/>
</dbReference>
<dbReference type="Pfam" id="PF03131">
    <property type="entry name" value="bZIP_Maf"/>
    <property type="match status" value="1"/>
</dbReference>
<dbReference type="SUPFAM" id="SSF57959">
    <property type="entry name" value="Leucine zipper domain"/>
    <property type="match status" value="1"/>
</dbReference>
<feature type="region of interest" description="Disordered" evidence="14">
    <location>
        <begin position="1"/>
        <end position="23"/>
    </location>
</feature>
<feature type="compositionally biased region" description="Polar residues" evidence="14">
    <location>
        <begin position="354"/>
        <end position="369"/>
    </location>
</feature>
<dbReference type="Gene3D" id="3.90.70.10">
    <property type="entry name" value="Cysteine proteinases"/>
    <property type="match status" value="3"/>
</dbReference>
<evidence type="ECO:0000256" key="11">
    <source>
        <dbReference type="ARBA" id="ARBA00023163"/>
    </source>
</evidence>
<dbReference type="EMBL" id="VEVO01000015">
    <property type="protein sequence ID" value="KAF0030097.1"/>
    <property type="molecule type" value="Genomic_DNA"/>
</dbReference>
<dbReference type="Pfam" id="PF02148">
    <property type="entry name" value="zf-UBP"/>
    <property type="match status" value="1"/>
</dbReference>
<evidence type="ECO:0000256" key="9">
    <source>
        <dbReference type="ARBA" id="ARBA00023015"/>
    </source>
</evidence>
<feature type="region of interest" description="Disordered" evidence="14">
    <location>
        <begin position="42"/>
        <end position="70"/>
    </location>
</feature>
<dbReference type="GO" id="GO:0003677">
    <property type="term" value="F:DNA binding"/>
    <property type="evidence" value="ECO:0007669"/>
    <property type="project" value="UniProtKB-KW"/>
</dbReference>
<dbReference type="Pfam" id="PF00651">
    <property type="entry name" value="BTB"/>
    <property type="match status" value="1"/>
</dbReference>
<keyword evidence="13" id="KW-0175">Coiled coil</keyword>
<keyword evidence="10" id="KW-0238">DNA-binding</keyword>
<dbReference type="GO" id="GO:0016579">
    <property type="term" value="P:protein deubiquitination"/>
    <property type="evidence" value="ECO:0007669"/>
    <property type="project" value="InterPro"/>
</dbReference>
<feature type="compositionally biased region" description="Basic and acidic residues" evidence="14">
    <location>
        <begin position="51"/>
        <end position="60"/>
    </location>
</feature>
<name>A0A6A4SA83_SCOMX</name>
<dbReference type="PROSITE" id="PS50097">
    <property type="entry name" value="BTB"/>
    <property type="match status" value="1"/>
</dbReference>
<dbReference type="InterPro" id="IPR000210">
    <property type="entry name" value="BTB/POZ_dom"/>
</dbReference>
<keyword evidence="5 12" id="KW-0863">Zinc-finger</keyword>
<feature type="domain" description="BZIP" evidence="16">
    <location>
        <begin position="1240"/>
        <end position="1298"/>
    </location>
</feature>
<evidence type="ECO:0000313" key="19">
    <source>
        <dbReference type="EMBL" id="KAF0030097.1"/>
    </source>
</evidence>
<keyword evidence="11" id="KW-0804">Transcription</keyword>
<dbReference type="InterPro" id="IPR038765">
    <property type="entry name" value="Papain-like_cys_pep_sf"/>
</dbReference>
<feature type="compositionally biased region" description="Polar residues" evidence="14">
    <location>
        <begin position="481"/>
        <end position="493"/>
    </location>
</feature>
<dbReference type="InterPro" id="IPR011333">
    <property type="entry name" value="SKP1/BTB/POZ_sf"/>
</dbReference>
<keyword evidence="6" id="KW-0833">Ubl conjugation pathway</keyword>
<evidence type="ECO:0000256" key="13">
    <source>
        <dbReference type="SAM" id="Coils"/>
    </source>
</evidence>
<dbReference type="PROSITE" id="PS50235">
    <property type="entry name" value="USP_3"/>
    <property type="match status" value="1"/>
</dbReference>
<comment type="caution">
    <text evidence="19">The sequence shown here is derived from an EMBL/GenBank/DDBJ whole genome shotgun (WGS) entry which is preliminary data.</text>
</comment>
<keyword evidence="9" id="KW-0805">Transcription regulation</keyword>
<dbReference type="GO" id="GO:0008270">
    <property type="term" value="F:zinc ion binding"/>
    <property type="evidence" value="ECO:0007669"/>
    <property type="project" value="UniProtKB-KW"/>
</dbReference>
<dbReference type="PANTHER" id="PTHR24006">
    <property type="entry name" value="UBIQUITIN CARBOXYL-TERMINAL HYDROLASE"/>
    <property type="match status" value="1"/>
</dbReference>
<dbReference type="Pfam" id="PF00443">
    <property type="entry name" value="UCH"/>
    <property type="match status" value="1"/>
</dbReference>
<evidence type="ECO:0000256" key="2">
    <source>
        <dbReference type="ARBA" id="ARBA00012759"/>
    </source>
</evidence>
<comment type="catalytic activity">
    <reaction evidence="1">
        <text>Thiol-dependent hydrolysis of ester, thioester, amide, peptide and isopeptide bonds formed by the C-terminal Gly of ubiquitin (a 76-residue protein attached to proteins as an intracellular targeting signal).</text>
        <dbReference type="EC" id="3.4.19.12"/>
    </reaction>
</comment>
<dbReference type="GO" id="GO:0006508">
    <property type="term" value="P:proteolysis"/>
    <property type="evidence" value="ECO:0007669"/>
    <property type="project" value="UniProtKB-KW"/>
</dbReference>
<feature type="compositionally biased region" description="Polar residues" evidence="14">
    <location>
        <begin position="1165"/>
        <end position="1183"/>
    </location>
</feature>
<dbReference type="FunFam" id="3.30.40.10:FF:000147">
    <property type="entry name" value="Ubiquitin carboxyl-terminal hydrolase 16"/>
    <property type="match status" value="1"/>
</dbReference>
<evidence type="ECO:0000256" key="10">
    <source>
        <dbReference type="ARBA" id="ARBA00023125"/>
    </source>
</evidence>
<evidence type="ECO:0000256" key="14">
    <source>
        <dbReference type="SAM" id="MobiDB-lite"/>
    </source>
</evidence>
<dbReference type="InterPro" id="IPR001607">
    <property type="entry name" value="Znf_UBP"/>
</dbReference>
<feature type="compositionally biased region" description="Polar residues" evidence="14">
    <location>
        <begin position="919"/>
        <end position="934"/>
    </location>
</feature>
<feature type="compositionally biased region" description="Basic and acidic residues" evidence="14">
    <location>
        <begin position="434"/>
        <end position="446"/>
    </location>
</feature>
<dbReference type="InterPro" id="IPR028889">
    <property type="entry name" value="USP"/>
</dbReference>
<dbReference type="InterPro" id="IPR013083">
    <property type="entry name" value="Znf_RING/FYVE/PHD"/>
</dbReference>
<dbReference type="Gene3D" id="3.30.40.10">
    <property type="entry name" value="Zinc/RING finger domain, C3HC4 (zinc finger)"/>
    <property type="match status" value="1"/>
</dbReference>